<keyword evidence="2" id="KW-1185">Reference proteome</keyword>
<name>K0I9F8_NITGG</name>
<evidence type="ECO:0000313" key="1">
    <source>
        <dbReference type="EMBL" id="AFU57981.1"/>
    </source>
</evidence>
<protein>
    <submittedName>
        <fullName evidence="1">Uncharacterized protein</fullName>
    </submittedName>
</protein>
<evidence type="ECO:0000313" key="2">
    <source>
        <dbReference type="Proteomes" id="UP000008037"/>
    </source>
</evidence>
<dbReference type="AlphaFoldDB" id="K0I9F8"/>
<dbReference type="Proteomes" id="UP000008037">
    <property type="component" value="Chromosome"/>
</dbReference>
<dbReference type="BioCyc" id="CNIT1237085:G1324-1037-MONOMER"/>
<dbReference type="KEGG" id="nga:Ngar_c10390"/>
<reference evidence="1 2" key="1">
    <citation type="journal article" date="2012" name="Environ. Microbiol.">
        <title>The genome of the ammonia-oxidizing Candidatus Nitrososphaera gargensis: insights into metabolic versatility and environmental adaptations.</title>
        <authorList>
            <person name="Spang A."/>
            <person name="Poehlein A."/>
            <person name="Offre P."/>
            <person name="Zumbragel S."/>
            <person name="Haider S."/>
            <person name="Rychlik N."/>
            <person name="Nowka B."/>
            <person name="Schmeisser C."/>
            <person name="Lebedeva E.V."/>
            <person name="Rattei T."/>
            <person name="Bohm C."/>
            <person name="Schmid M."/>
            <person name="Galushko A."/>
            <person name="Hatzenpichler R."/>
            <person name="Weinmaier T."/>
            <person name="Daniel R."/>
            <person name="Schleper C."/>
            <person name="Spieck E."/>
            <person name="Streit W."/>
            <person name="Wagner M."/>
        </authorList>
    </citation>
    <scope>NUCLEOTIDE SEQUENCE [LARGE SCALE GENOMIC DNA]</scope>
    <source>
        <strain evidence="2">Ga9.2</strain>
    </source>
</reference>
<dbReference type="HOGENOM" id="CLU_2406451_0_0_2"/>
<proteinExistence type="predicted"/>
<dbReference type="EMBL" id="CP002408">
    <property type="protein sequence ID" value="AFU57981.1"/>
    <property type="molecule type" value="Genomic_DNA"/>
</dbReference>
<gene>
    <name evidence="1" type="ordered locus">Ngar_c10390</name>
</gene>
<accession>K0I9F8</accession>
<organism evidence="1 2">
    <name type="scientific">Nitrososphaera gargensis (strain Ga9.2)</name>
    <dbReference type="NCBI Taxonomy" id="1237085"/>
    <lineage>
        <taxon>Archaea</taxon>
        <taxon>Nitrososphaerota</taxon>
        <taxon>Nitrososphaeria</taxon>
        <taxon>Nitrososphaerales</taxon>
        <taxon>Nitrososphaeraceae</taxon>
        <taxon>Nitrososphaera</taxon>
    </lineage>
</organism>
<dbReference type="InParanoid" id="K0I9F8"/>
<sequence length="92" mass="11118">MPNDVLLQAHLHANLAFFFPELHLWNRLNQISSIIFDMDFRSQEDQVSQVDARGIYRRYGTRPSEGYVRLRQLTVKDRELRQRFLEEYPHVQ</sequence>